<keyword evidence="11" id="KW-1185">Reference proteome</keyword>
<keyword evidence="3" id="KW-0592">Phosphate transport</keyword>
<dbReference type="KEGG" id="rsz:108826070"/>
<feature type="transmembrane region" description="Helical" evidence="9">
    <location>
        <begin position="70"/>
        <end position="89"/>
    </location>
</feature>
<feature type="transmembrane region" description="Helical" evidence="9">
    <location>
        <begin position="404"/>
        <end position="423"/>
    </location>
</feature>
<dbReference type="GeneID" id="108826070"/>
<evidence type="ECO:0000256" key="8">
    <source>
        <dbReference type="ARBA" id="ARBA00044504"/>
    </source>
</evidence>
<dbReference type="AlphaFoldDB" id="A0A6J0L629"/>
<evidence type="ECO:0000256" key="6">
    <source>
        <dbReference type="ARBA" id="ARBA00022989"/>
    </source>
</evidence>
<keyword evidence="6 9" id="KW-1133">Transmembrane helix</keyword>
<dbReference type="InterPro" id="IPR036259">
    <property type="entry name" value="MFS_trans_sf"/>
</dbReference>
<name>A0A6J0L629_RAPSA</name>
<dbReference type="GO" id="GO:0006817">
    <property type="term" value="P:phosphate ion transport"/>
    <property type="evidence" value="ECO:0007669"/>
    <property type="project" value="UniProtKB-KW"/>
</dbReference>
<feature type="transmembrane region" description="Helical" evidence="9">
    <location>
        <begin position="214"/>
        <end position="233"/>
    </location>
</feature>
<dbReference type="Proteomes" id="UP000504610">
    <property type="component" value="Chromosome 9"/>
</dbReference>
<proteinExistence type="inferred from homology"/>
<feature type="transmembrane region" description="Helical" evidence="9">
    <location>
        <begin position="373"/>
        <end position="392"/>
    </location>
</feature>
<keyword evidence="4 9" id="KW-0812">Transmembrane</keyword>
<dbReference type="CDD" id="cd17364">
    <property type="entry name" value="MFS_PhT"/>
    <property type="match status" value="1"/>
</dbReference>
<feature type="transmembrane region" description="Helical" evidence="9">
    <location>
        <begin position="471"/>
        <end position="490"/>
    </location>
</feature>
<evidence type="ECO:0000256" key="7">
    <source>
        <dbReference type="ARBA" id="ARBA00023136"/>
    </source>
</evidence>
<dbReference type="InterPro" id="IPR020846">
    <property type="entry name" value="MFS_dom"/>
</dbReference>
<dbReference type="InterPro" id="IPR004738">
    <property type="entry name" value="Phos_permease"/>
</dbReference>
<evidence type="ECO:0000256" key="3">
    <source>
        <dbReference type="ARBA" id="ARBA00022592"/>
    </source>
</evidence>
<feature type="transmembrane region" description="Helical" evidence="9">
    <location>
        <begin position="349"/>
        <end position="367"/>
    </location>
</feature>
<keyword evidence="5" id="KW-0769">Symport</keyword>
<feature type="transmembrane region" description="Helical" evidence="9">
    <location>
        <begin position="20"/>
        <end position="50"/>
    </location>
</feature>
<dbReference type="FunFam" id="1.20.1250.20:FF:000175">
    <property type="entry name" value="Inorganic phosphate transporter 1-6"/>
    <property type="match status" value="1"/>
</dbReference>
<gene>
    <name evidence="12" type="primary">LOC108826070</name>
</gene>
<dbReference type="GO" id="GO:0015293">
    <property type="term" value="F:symporter activity"/>
    <property type="evidence" value="ECO:0007669"/>
    <property type="project" value="UniProtKB-KW"/>
</dbReference>
<evidence type="ECO:0000256" key="9">
    <source>
        <dbReference type="SAM" id="Phobius"/>
    </source>
</evidence>
<dbReference type="GO" id="GO:0016020">
    <property type="term" value="C:membrane"/>
    <property type="evidence" value="ECO:0007669"/>
    <property type="project" value="UniProtKB-SubCell"/>
</dbReference>
<dbReference type="SMR" id="A0A6J0L629"/>
<comment type="similarity">
    <text evidence="8">Belongs to the major facilitator superfamily. Phosphate:H(+) symporter (TC 2.A.1.9) family.</text>
</comment>
<dbReference type="PANTHER" id="PTHR24064">
    <property type="entry name" value="SOLUTE CARRIER FAMILY 22 MEMBER"/>
    <property type="match status" value="1"/>
</dbReference>
<dbReference type="Gene3D" id="1.20.1250.20">
    <property type="entry name" value="MFS general substrate transporter like domains"/>
    <property type="match status" value="1"/>
</dbReference>
<dbReference type="InterPro" id="IPR005828">
    <property type="entry name" value="MFS_sugar_transport-like"/>
</dbReference>
<dbReference type="SUPFAM" id="SSF103473">
    <property type="entry name" value="MFS general substrate transporter"/>
    <property type="match status" value="1"/>
</dbReference>
<organism evidence="11 12">
    <name type="scientific">Raphanus sativus</name>
    <name type="common">Radish</name>
    <name type="synonym">Raphanus raphanistrum var. sativus</name>
    <dbReference type="NCBI Taxonomy" id="3726"/>
    <lineage>
        <taxon>Eukaryota</taxon>
        <taxon>Viridiplantae</taxon>
        <taxon>Streptophyta</taxon>
        <taxon>Embryophyta</taxon>
        <taxon>Tracheophyta</taxon>
        <taxon>Spermatophyta</taxon>
        <taxon>Magnoliopsida</taxon>
        <taxon>eudicotyledons</taxon>
        <taxon>Gunneridae</taxon>
        <taxon>Pentapetalae</taxon>
        <taxon>rosids</taxon>
        <taxon>malvids</taxon>
        <taxon>Brassicales</taxon>
        <taxon>Brassicaceae</taxon>
        <taxon>Brassiceae</taxon>
        <taxon>Raphanus</taxon>
    </lineage>
</organism>
<keyword evidence="2" id="KW-0813">Transport</keyword>
<dbReference type="Pfam" id="PF00083">
    <property type="entry name" value="Sugar_tr"/>
    <property type="match status" value="1"/>
</dbReference>
<feature type="transmembrane region" description="Helical" evidence="9">
    <location>
        <begin position="443"/>
        <end position="464"/>
    </location>
</feature>
<evidence type="ECO:0000256" key="1">
    <source>
        <dbReference type="ARBA" id="ARBA00004141"/>
    </source>
</evidence>
<feature type="domain" description="Major facilitator superfamily (MFS) profile" evidence="10">
    <location>
        <begin position="25"/>
        <end position="495"/>
    </location>
</feature>
<dbReference type="NCBIfam" id="TIGR00887">
    <property type="entry name" value="2A0109"/>
    <property type="match status" value="1"/>
</dbReference>
<evidence type="ECO:0000313" key="12">
    <source>
        <dbReference type="RefSeq" id="XP_018454949.1"/>
    </source>
</evidence>
<evidence type="ECO:0000256" key="5">
    <source>
        <dbReference type="ARBA" id="ARBA00022847"/>
    </source>
</evidence>
<evidence type="ECO:0000256" key="2">
    <source>
        <dbReference type="ARBA" id="ARBA00022448"/>
    </source>
</evidence>
<feature type="transmembrane region" description="Helical" evidence="9">
    <location>
        <begin position="126"/>
        <end position="143"/>
    </location>
</feature>
<dbReference type="PROSITE" id="PS50850">
    <property type="entry name" value="MFS"/>
    <property type="match status" value="1"/>
</dbReference>
<evidence type="ECO:0000313" key="11">
    <source>
        <dbReference type="Proteomes" id="UP000504610"/>
    </source>
</evidence>
<evidence type="ECO:0000259" key="10">
    <source>
        <dbReference type="PROSITE" id="PS50850"/>
    </source>
</evidence>
<comment type="subcellular location">
    <subcellularLocation>
        <location evidence="1">Membrane</location>
        <topology evidence="1">Multi-pass membrane protein</topology>
    </subcellularLocation>
</comment>
<sequence>MANKEQGSVLKALDNKKATWFHVTTVIISGMGFFTDSYDLFVISLVTKLLGRIYYHNPGSSSPGSLPDGISAAVSGVAFAGTFIGQIFFGCLGDKLGRKRVYGLTLVIMTLCSICSGLSFGSDPKTVMFTLCFFRFWLGFGIGGDYPLSATIMSEYANKRTRGAFVAAVFAMQGFGILAAGCVSLIVSAIFDHKFPSPAYMVDPSASTVPQADYVWRIILMLGAVPALLTYYWRAKMPETARYTALVAKNTEQAASDMSKVLDVDIEAASAEHDLARVSSDEFGLFSKKFLQRHGLHLLGTATTWFLLDIAFYSQNLFQKDIFTTIGWLPSAKTMNAIQELYKIAKAQTLIALCGTVPGYWVTVFLIDWMGRFKIQVVGFSMMTVFLTCLAIPYHHWTLPNNQIGFIILYTLTFFFCNFGPNATTFIVPAEIFPARLRSTCHGISAASGKAGAMVGSFGFAALVKAVGMRVTLLIMAGISFVGLLFTFLVPEPKGKSLEELSGEAQPEKI</sequence>
<dbReference type="GO" id="GO:0005315">
    <property type="term" value="F:phosphate transmembrane transporter activity"/>
    <property type="evidence" value="ECO:0007669"/>
    <property type="project" value="InterPro"/>
</dbReference>
<feature type="transmembrane region" description="Helical" evidence="9">
    <location>
        <begin position="101"/>
        <end position="120"/>
    </location>
</feature>
<reference evidence="12" key="2">
    <citation type="submission" date="2025-08" db="UniProtKB">
        <authorList>
            <consortium name="RefSeq"/>
        </authorList>
    </citation>
    <scope>IDENTIFICATION</scope>
    <source>
        <tissue evidence="12">Leaf</tissue>
    </source>
</reference>
<dbReference type="RefSeq" id="XP_018454949.1">
    <property type="nucleotide sequence ID" value="XM_018599447.1"/>
</dbReference>
<evidence type="ECO:0000256" key="4">
    <source>
        <dbReference type="ARBA" id="ARBA00022692"/>
    </source>
</evidence>
<protein>
    <submittedName>
        <fullName evidence="12">Probable inorganic phosphate transporter 1-6</fullName>
    </submittedName>
</protein>
<keyword evidence="7 9" id="KW-0472">Membrane</keyword>
<accession>A0A6J0L629</accession>
<dbReference type="OrthoDB" id="433512at2759"/>
<feature type="transmembrane region" description="Helical" evidence="9">
    <location>
        <begin position="164"/>
        <end position="191"/>
    </location>
</feature>
<reference evidence="11" key="1">
    <citation type="journal article" date="2019" name="Database">
        <title>The radish genome database (RadishGD): an integrated information resource for radish genomics.</title>
        <authorList>
            <person name="Yu H.J."/>
            <person name="Baek S."/>
            <person name="Lee Y.J."/>
            <person name="Cho A."/>
            <person name="Mun J.H."/>
        </authorList>
    </citation>
    <scope>NUCLEOTIDE SEQUENCE [LARGE SCALE GENOMIC DNA]</scope>
    <source>
        <strain evidence="11">cv. WK10039</strain>
    </source>
</reference>